<dbReference type="Proteomes" id="UP000771797">
    <property type="component" value="Unassembled WGS sequence"/>
</dbReference>
<sequence length="216" mass="24237">MYNADKRLNQIITGLGGVYWRYSDDILLVVPSGKGQEAENNVIAELDAVKLTINNGKTVRRRVRDDSGTIKSFSLDDKYSEGEPAPVTYLGFNFDGEETRVRDSTISRFMIKAHRAIERARVAAASRKNPHLKKRQLYAKLTSMGYGSAYGNHVYTREGGILPKGAPRLGFFRYLKLAQKVIGGDGINKQHRQIESKMHRAIHDAEAKLKAKLLES</sequence>
<protein>
    <recommendedName>
        <fullName evidence="3">Reverse transcriptase domain-containing protein</fullName>
    </recommendedName>
</protein>
<comment type="caution">
    <text evidence="1">The sequence shown here is derived from an EMBL/GenBank/DDBJ whole genome shotgun (WGS) entry which is preliminary data.</text>
</comment>
<dbReference type="EMBL" id="AQPF01000004">
    <property type="protein sequence ID" value="KAF0807304.1"/>
    <property type="molecule type" value="Genomic_DNA"/>
</dbReference>
<reference evidence="1 2" key="1">
    <citation type="submission" date="2012-09" db="EMBL/GenBank/DDBJ databases">
        <title>Genome Sequence of alkane-degrading Bacterium Alcanivorax sp. 6-D-6.</title>
        <authorList>
            <person name="Lai Q."/>
            <person name="Shao Z."/>
        </authorList>
    </citation>
    <scope>NUCLEOTIDE SEQUENCE [LARGE SCALE GENOMIC DNA]</scope>
    <source>
        <strain evidence="1 2">6-D-6</strain>
    </source>
</reference>
<organism evidence="1 2">
    <name type="scientific">Alcanivorax xiamenensis</name>
    <dbReference type="NCBI Taxonomy" id="1177156"/>
    <lineage>
        <taxon>Bacteria</taxon>
        <taxon>Pseudomonadati</taxon>
        <taxon>Pseudomonadota</taxon>
        <taxon>Gammaproteobacteria</taxon>
        <taxon>Oceanospirillales</taxon>
        <taxon>Alcanivoracaceae</taxon>
        <taxon>Alcanivorax</taxon>
    </lineage>
</organism>
<proteinExistence type="predicted"/>
<evidence type="ECO:0000313" key="2">
    <source>
        <dbReference type="Proteomes" id="UP000771797"/>
    </source>
</evidence>
<evidence type="ECO:0000313" key="1">
    <source>
        <dbReference type="EMBL" id="KAF0807304.1"/>
    </source>
</evidence>
<name>A0ABQ6YC57_9GAMM</name>
<evidence type="ECO:0008006" key="3">
    <source>
        <dbReference type="Google" id="ProtNLM"/>
    </source>
</evidence>
<keyword evidence="2" id="KW-1185">Reference proteome</keyword>
<accession>A0ABQ6YC57</accession>
<gene>
    <name evidence="1" type="ORF">A6D6_00856</name>
</gene>